<keyword evidence="6 10" id="KW-0472">Membrane</keyword>
<feature type="region of interest" description="Disordered" evidence="9">
    <location>
        <begin position="533"/>
        <end position="561"/>
    </location>
</feature>
<evidence type="ECO:0000256" key="6">
    <source>
        <dbReference type="ARBA" id="ARBA00023136"/>
    </source>
</evidence>
<dbReference type="InterPro" id="IPR020846">
    <property type="entry name" value="MFS_dom"/>
</dbReference>
<keyword evidence="5 10" id="KW-1133">Transmembrane helix</keyword>
<dbReference type="GO" id="GO:0005351">
    <property type="term" value="F:carbohydrate:proton symporter activity"/>
    <property type="evidence" value="ECO:0007669"/>
    <property type="project" value="TreeGrafter"/>
</dbReference>
<feature type="compositionally biased region" description="Basic and acidic residues" evidence="9">
    <location>
        <begin position="550"/>
        <end position="561"/>
    </location>
</feature>
<dbReference type="HOGENOM" id="CLU_001265_30_3_1"/>
<dbReference type="EMBL" id="KI925455">
    <property type="protein sequence ID" value="ETW86276.1"/>
    <property type="molecule type" value="Genomic_DNA"/>
</dbReference>
<proteinExistence type="inferred from homology"/>
<evidence type="ECO:0000256" key="5">
    <source>
        <dbReference type="ARBA" id="ARBA00022989"/>
    </source>
</evidence>
<dbReference type="AlphaFoldDB" id="W4KMM2"/>
<name>W4KMM2_HETIT</name>
<comment type="similarity">
    <text evidence="2 8">Belongs to the major facilitator superfamily. Sugar transporter (TC 2.A.1.1) family.</text>
</comment>
<evidence type="ECO:0000256" key="2">
    <source>
        <dbReference type="ARBA" id="ARBA00010992"/>
    </source>
</evidence>
<dbReference type="InterPro" id="IPR036259">
    <property type="entry name" value="MFS_trans_sf"/>
</dbReference>
<comment type="catalytic activity">
    <reaction evidence="7">
        <text>myo-inositol(out) + H(+)(out) = myo-inositol(in) + H(+)(in)</text>
        <dbReference type="Rhea" id="RHEA:60364"/>
        <dbReference type="ChEBI" id="CHEBI:15378"/>
        <dbReference type="ChEBI" id="CHEBI:17268"/>
    </reaction>
</comment>
<dbReference type="InParanoid" id="W4KMM2"/>
<keyword evidence="13" id="KW-1185">Reference proteome</keyword>
<feature type="transmembrane region" description="Helical" evidence="10">
    <location>
        <begin position="328"/>
        <end position="348"/>
    </location>
</feature>
<evidence type="ECO:0000259" key="11">
    <source>
        <dbReference type="PROSITE" id="PS50850"/>
    </source>
</evidence>
<organism evidence="12 13">
    <name type="scientific">Heterobasidion irregulare (strain TC 32-1)</name>
    <dbReference type="NCBI Taxonomy" id="747525"/>
    <lineage>
        <taxon>Eukaryota</taxon>
        <taxon>Fungi</taxon>
        <taxon>Dikarya</taxon>
        <taxon>Basidiomycota</taxon>
        <taxon>Agaricomycotina</taxon>
        <taxon>Agaricomycetes</taxon>
        <taxon>Russulales</taxon>
        <taxon>Bondarzewiaceae</taxon>
        <taxon>Heterobasidion</taxon>
        <taxon>Heterobasidion annosum species complex</taxon>
    </lineage>
</organism>
<dbReference type="KEGG" id="hir:HETIRDRAFT_122112"/>
<evidence type="ECO:0000313" key="12">
    <source>
        <dbReference type="EMBL" id="ETW86276.1"/>
    </source>
</evidence>
<evidence type="ECO:0000256" key="3">
    <source>
        <dbReference type="ARBA" id="ARBA00022448"/>
    </source>
</evidence>
<feature type="transmembrane region" description="Helical" evidence="10">
    <location>
        <begin position="80"/>
        <end position="98"/>
    </location>
</feature>
<dbReference type="Proteomes" id="UP000030671">
    <property type="component" value="Unassembled WGS sequence"/>
</dbReference>
<dbReference type="SUPFAM" id="SSF103473">
    <property type="entry name" value="MFS general substrate transporter"/>
    <property type="match status" value="1"/>
</dbReference>
<reference evidence="12 13" key="1">
    <citation type="journal article" date="2012" name="New Phytol.">
        <title>Insight into trade-off between wood decay and parasitism from the genome of a fungal forest pathogen.</title>
        <authorList>
            <person name="Olson A."/>
            <person name="Aerts A."/>
            <person name="Asiegbu F."/>
            <person name="Belbahri L."/>
            <person name="Bouzid O."/>
            <person name="Broberg A."/>
            <person name="Canback B."/>
            <person name="Coutinho P.M."/>
            <person name="Cullen D."/>
            <person name="Dalman K."/>
            <person name="Deflorio G."/>
            <person name="van Diepen L.T."/>
            <person name="Dunand C."/>
            <person name="Duplessis S."/>
            <person name="Durling M."/>
            <person name="Gonthier P."/>
            <person name="Grimwood J."/>
            <person name="Fossdal C.G."/>
            <person name="Hansson D."/>
            <person name="Henrissat B."/>
            <person name="Hietala A."/>
            <person name="Himmelstrand K."/>
            <person name="Hoffmeister D."/>
            <person name="Hogberg N."/>
            <person name="James T.Y."/>
            <person name="Karlsson M."/>
            <person name="Kohler A."/>
            <person name="Kues U."/>
            <person name="Lee Y.H."/>
            <person name="Lin Y.C."/>
            <person name="Lind M."/>
            <person name="Lindquist E."/>
            <person name="Lombard V."/>
            <person name="Lucas S."/>
            <person name="Lunden K."/>
            <person name="Morin E."/>
            <person name="Murat C."/>
            <person name="Park J."/>
            <person name="Raffaello T."/>
            <person name="Rouze P."/>
            <person name="Salamov A."/>
            <person name="Schmutz J."/>
            <person name="Solheim H."/>
            <person name="Stahlberg J."/>
            <person name="Velez H."/>
            <person name="de Vries R.P."/>
            <person name="Wiebenga A."/>
            <person name="Woodward S."/>
            <person name="Yakovlev I."/>
            <person name="Garbelotto M."/>
            <person name="Martin F."/>
            <person name="Grigoriev I.V."/>
            <person name="Stenlid J."/>
        </authorList>
    </citation>
    <scope>NUCLEOTIDE SEQUENCE [LARGE SCALE GENOMIC DNA]</scope>
    <source>
        <strain evidence="12 13">TC 32-1</strain>
    </source>
</reference>
<evidence type="ECO:0000256" key="10">
    <source>
        <dbReference type="SAM" id="Phobius"/>
    </source>
</evidence>
<dbReference type="GO" id="GO:0015793">
    <property type="term" value="P:glycerol transmembrane transport"/>
    <property type="evidence" value="ECO:0007669"/>
    <property type="project" value="TreeGrafter"/>
</dbReference>
<dbReference type="RefSeq" id="XP_009543031.1">
    <property type="nucleotide sequence ID" value="XM_009544736.1"/>
</dbReference>
<dbReference type="Pfam" id="PF00083">
    <property type="entry name" value="Sugar_tr"/>
    <property type="match status" value="1"/>
</dbReference>
<feature type="transmembrane region" description="Helical" evidence="10">
    <location>
        <begin position="391"/>
        <end position="413"/>
    </location>
</feature>
<dbReference type="PRINTS" id="PR00171">
    <property type="entry name" value="SUGRTRNSPORT"/>
</dbReference>
<keyword evidence="4 10" id="KW-0812">Transmembrane</keyword>
<sequence>MIGKEKGGTRAVVKNGVPHYLGLTGDRLIFAITLTATCGFQLFGYDQGVMSGIISAPQFYRVFPDLNPEINPSGFSTMQAFYTAIYEVGCLGGAFFALMYGNKLGRRRNILLGGLFVVIGTLIQITTMPGHKAGHQFVIGRIVTGFGNGLNTATIPSWQAECSKSHNRGLHICIEASMIAIGTVIAYWIDFGLSFVDSSLSWRLPIGLQMIFVVFLYIGVLSLPESPRWLLSTGYEAEGERVVAALANSPIDSEETQLDKRVILESVQSMSSGDLKPSDVLTSGPTQHLRRTLLGCSSQFFQQIGGCNAVIYFAPVIFQQYIGLDRQLALILGGVNVTVYALSALLSYPMIERVGRRPMFFWGSVGQGVSMLISSLCLIKYNVYHDQSDHIIYGAVFGLFLFLIFFGCTWLELPWLYPAEVNPLRIRTNANAMSTMTNWSWNFAVVMWTPPMLAKLGGFGTFLFFAIINFCFCPIIYAFYPETKGRSLEEIDVFFAKAYTERAWYVRVAEEMPRLSPSEIEAEGRKYGLGGIGFDTEKAGDNGMPTSVRSSREDEKKPDVQ</sequence>
<feature type="transmembrane region" description="Helical" evidence="10">
    <location>
        <begin position="456"/>
        <end position="480"/>
    </location>
</feature>
<feature type="transmembrane region" description="Helical" evidence="10">
    <location>
        <begin position="201"/>
        <end position="223"/>
    </location>
</feature>
<evidence type="ECO:0000256" key="1">
    <source>
        <dbReference type="ARBA" id="ARBA00004141"/>
    </source>
</evidence>
<evidence type="ECO:0000256" key="9">
    <source>
        <dbReference type="SAM" id="MobiDB-lite"/>
    </source>
</evidence>
<dbReference type="InterPro" id="IPR050360">
    <property type="entry name" value="MFS_Sugar_Transporters"/>
</dbReference>
<feature type="domain" description="Major facilitator superfamily (MFS) profile" evidence="11">
    <location>
        <begin position="32"/>
        <end position="484"/>
    </location>
</feature>
<feature type="transmembrane region" description="Helical" evidence="10">
    <location>
        <begin position="170"/>
        <end position="189"/>
    </location>
</feature>
<feature type="transmembrane region" description="Helical" evidence="10">
    <location>
        <begin position="110"/>
        <end position="126"/>
    </location>
</feature>
<accession>W4KMM2</accession>
<dbReference type="NCBIfam" id="TIGR00879">
    <property type="entry name" value="SP"/>
    <property type="match status" value="1"/>
</dbReference>
<comment type="subcellular location">
    <subcellularLocation>
        <location evidence="1">Membrane</location>
        <topology evidence="1">Multi-pass membrane protein</topology>
    </subcellularLocation>
</comment>
<dbReference type="InterPro" id="IPR003663">
    <property type="entry name" value="Sugar/inositol_transpt"/>
</dbReference>
<dbReference type="GeneID" id="20666770"/>
<keyword evidence="3 8" id="KW-0813">Transport</keyword>
<evidence type="ECO:0000256" key="4">
    <source>
        <dbReference type="ARBA" id="ARBA00022692"/>
    </source>
</evidence>
<evidence type="ECO:0000256" key="8">
    <source>
        <dbReference type="RuleBase" id="RU003346"/>
    </source>
</evidence>
<keyword evidence="12" id="KW-0762">Sugar transport</keyword>
<dbReference type="PANTHER" id="PTHR48022">
    <property type="entry name" value="PLASTIDIC GLUCOSE TRANSPORTER 4"/>
    <property type="match status" value="1"/>
</dbReference>
<protein>
    <submittedName>
        <fullName evidence="12">MFS sugar transporter</fullName>
    </submittedName>
</protein>
<dbReference type="OrthoDB" id="2544694at2759"/>
<feature type="transmembrane region" description="Helical" evidence="10">
    <location>
        <begin position="360"/>
        <end position="379"/>
    </location>
</feature>
<dbReference type="FunFam" id="1.20.1250.20:FF:000061">
    <property type="entry name" value="MFS sugar transporter"/>
    <property type="match status" value="1"/>
</dbReference>
<dbReference type="Gene3D" id="1.20.1250.20">
    <property type="entry name" value="MFS general substrate transporter like domains"/>
    <property type="match status" value="1"/>
</dbReference>
<evidence type="ECO:0000256" key="7">
    <source>
        <dbReference type="ARBA" id="ARBA00049119"/>
    </source>
</evidence>
<dbReference type="PROSITE" id="PS50850">
    <property type="entry name" value="MFS"/>
    <property type="match status" value="1"/>
</dbReference>
<dbReference type="PANTHER" id="PTHR48022:SF69">
    <property type="entry name" value="SUGAR TRANSPORTER"/>
    <property type="match status" value="1"/>
</dbReference>
<dbReference type="eggNOG" id="KOG0254">
    <property type="taxonomic scope" value="Eukaryota"/>
</dbReference>
<dbReference type="GO" id="GO:0016020">
    <property type="term" value="C:membrane"/>
    <property type="evidence" value="ECO:0007669"/>
    <property type="project" value="UniProtKB-SubCell"/>
</dbReference>
<dbReference type="InterPro" id="IPR005828">
    <property type="entry name" value="MFS_sugar_transport-like"/>
</dbReference>
<gene>
    <name evidence="12" type="ORF">HETIRDRAFT_122112</name>
</gene>
<evidence type="ECO:0000313" key="13">
    <source>
        <dbReference type="Proteomes" id="UP000030671"/>
    </source>
</evidence>
<feature type="transmembrane region" description="Helical" evidence="10">
    <location>
        <begin position="138"/>
        <end position="158"/>
    </location>
</feature>